<dbReference type="PANTHER" id="PTHR43664">
    <property type="entry name" value="MONOAMINE OXIDASE-RELATED"/>
    <property type="match status" value="1"/>
</dbReference>
<dbReference type="CDD" id="cd03451">
    <property type="entry name" value="FkbR2"/>
    <property type="match status" value="1"/>
</dbReference>
<dbReference type="InterPro" id="IPR048274">
    <property type="entry name" value="MC_hydratase"/>
</dbReference>
<dbReference type="SUPFAM" id="SSF54637">
    <property type="entry name" value="Thioesterase/thiol ester dehydrase-isomerase"/>
    <property type="match status" value="1"/>
</dbReference>
<dbReference type="Proteomes" id="UP001501591">
    <property type="component" value="Unassembled WGS sequence"/>
</dbReference>
<accession>A0ABP7MTF0</accession>
<dbReference type="RefSeq" id="WP_344817935.1">
    <property type="nucleotide sequence ID" value="NZ_BAABCP010000001.1"/>
</dbReference>
<reference evidence="2" key="1">
    <citation type="journal article" date="2019" name="Int. J. Syst. Evol. Microbiol.">
        <title>The Global Catalogue of Microorganisms (GCM) 10K type strain sequencing project: providing services to taxonomists for standard genome sequencing and annotation.</title>
        <authorList>
            <consortium name="The Broad Institute Genomics Platform"/>
            <consortium name="The Broad Institute Genome Sequencing Center for Infectious Disease"/>
            <person name="Wu L."/>
            <person name="Ma J."/>
        </authorList>
    </citation>
    <scope>NUCLEOTIDE SEQUENCE [LARGE SCALE GENOMIC DNA]</scope>
    <source>
        <strain evidence="2">JCM 17024</strain>
    </source>
</reference>
<keyword evidence="2" id="KW-1185">Reference proteome</keyword>
<dbReference type="Pfam" id="PF19315">
    <property type="entry name" value="MC_hydratase"/>
    <property type="match status" value="1"/>
</dbReference>
<dbReference type="EMBL" id="BAABCP010000001">
    <property type="protein sequence ID" value="GAA3929354.1"/>
    <property type="molecule type" value="Genomic_DNA"/>
</dbReference>
<evidence type="ECO:0000313" key="2">
    <source>
        <dbReference type="Proteomes" id="UP001501591"/>
    </source>
</evidence>
<dbReference type="Gene3D" id="3.10.129.10">
    <property type="entry name" value="Hotdog Thioesterase"/>
    <property type="match status" value="1"/>
</dbReference>
<gene>
    <name evidence="1" type="ORF">GCM10022383_05170</name>
</gene>
<name>A0ABP7MTF0_9MICO</name>
<organism evidence="1 2">
    <name type="scientific">Microbacterium soli</name>
    <dbReference type="NCBI Taxonomy" id="446075"/>
    <lineage>
        <taxon>Bacteria</taxon>
        <taxon>Bacillati</taxon>
        <taxon>Actinomycetota</taxon>
        <taxon>Actinomycetes</taxon>
        <taxon>Micrococcales</taxon>
        <taxon>Microbacteriaceae</taxon>
        <taxon>Microbacterium</taxon>
    </lineage>
</organism>
<dbReference type="InterPro" id="IPR029069">
    <property type="entry name" value="HotDog_dom_sf"/>
</dbReference>
<dbReference type="PANTHER" id="PTHR43664:SF1">
    <property type="entry name" value="BETA-METHYLMALYL-COA DEHYDRATASE"/>
    <property type="match status" value="1"/>
</dbReference>
<comment type="caution">
    <text evidence="1">The sequence shown here is derived from an EMBL/GenBank/DDBJ whole genome shotgun (WGS) entry which is preliminary data.</text>
</comment>
<protein>
    <submittedName>
        <fullName evidence="1">MaoC family dehydratase</fullName>
    </submittedName>
</protein>
<evidence type="ECO:0000313" key="1">
    <source>
        <dbReference type="EMBL" id="GAA3929354.1"/>
    </source>
</evidence>
<dbReference type="InterPro" id="IPR052342">
    <property type="entry name" value="MCH/BMMD"/>
</dbReference>
<sequence length="177" mass="19874">MSDPTTFPLWPKGRYFDDFVVGEVIEHHWGRTLRTYDSTLFSSLLLHYSPLYFNDAWAAEHGCRADTINPYFVFLLVLGMSVEDTSEGVDGAAGAFLGVDSVEFLAPVVASDTVTCRTEVIGKRRSKSRPQQGIVSWRTTGVNQDAVEVLRFERSNLTSLRPELENFTRRQPKAVPA</sequence>
<proteinExistence type="predicted"/>